<dbReference type="EMBL" id="FNGH01000010">
    <property type="protein sequence ID" value="SDM16986.1"/>
    <property type="molecule type" value="Genomic_DNA"/>
</dbReference>
<keyword evidence="3" id="KW-1185">Reference proteome</keyword>
<reference evidence="3" key="1">
    <citation type="submission" date="2016-10" db="EMBL/GenBank/DDBJ databases">
        <authorList>
            <person name="Varghese N."/>
            <person name="Submissions S."/>
        </authorList>
    </citation>
    <scope>NUCLEOTIDE SEQUENCE [LARGE SCALE GENOMIC DNA]</scope>
    <source>
        <strain evidence="3">AAP</strain>
    </source>
</reference>
<feature type="transmembrane region" description="Helical" evidence="1">
    <location>
        <begin position="7"/>
        <end position="25"/>
    </location>
</feature>
<sequence length="71" mass="8033">MYKFLQAVSLMMLILTVLFPFLYLFDVVGESTMKVGVLAVTIVWFIVTPLWMGREDRAAAFTEVRGGANKE</sequence>
<dbReference type="STRING" id="48727.SAMN05192555_11029"/>
<organism evidence="2 3">
    <name type="scientific">Franzmannia pantelleriensis</name>
    <dbReference type="NCBI Taxonomy" id="48727"/>
    <lineage>
        <taxon>Bacteria</taxon>
        <taxon>Pseudomonadati</taxon>
        <taxon>Pseudomonadota</taxon>
        <taxon>Gammaproteobacteria</taxon>
        <taxon>Oceanospirillales</taxon>
        <taxon>Halomonadaceae</taxon>
        <taxon>Franzmannia</taxon>
    </lineage>
</organism>
<protein>
    <submittedName>
        <fullName evidence="2">Uncharacterized protein</fullName>
    </submittedName>
</protein>
<name>A0A1G9R126_9GAMM</name>
<keyword evidence="1" id="KW-0812">Transmembrane</keyword>
<dbReference type="RefSeq" id="WP_089659021.1">
    <property type="nucleotide sequence ID" value="NZ_FNGH01000010.1"/>
</dbReference>
<evidence type="ECO:0000313" key="2">
    <source>
        <dbReference type="EMBL" id="SDM16986.1"/>
    </source>
</evidence>
<evidence type="ECO:0000256" key="1">
    <source>
        <dbReference type="SAM" id="Phobius"/>
    </source>
</evidence>
<dbReference type="AlphaFoldDB" id="A0A1G9R126"/>
<gene>
    <name evidence="2" type="ORF">SAMN05192555_11029</name>
</gene>
<feature type="transmembrane region" description="Helical" evidence="1">
    <location>
        <begin position="31"/>
        <end position="52"/>
    </location>
</feature>
<evidence type="ECO:0000313" key="3">
    <source>
        <dbReference type="Proteomes" id="UP000199107"/>
    </source>
</evidence>
<keyword evidence="1" id="KW-0472">Membrane</keyword>
<dbReference type="Proteomes" id="UP000199107">
    <property type="component" value="Unassembled WGS sequence"/>
</dbReference>
<dbReference type="OrthoDB" id="285304at2"/>
<accession>A0A1G9R126</accession>
<keyword evidence="1" id="KW-1133">Transmembrane helix</keyword>
<proteinExistence type="predicted"/>